<feature type="transmembrane region" description="Helical" evidence="8">
    <location>
        <begin position="245"/>
        <end position="264"/>
    </location>
</feature>
<dbReference type="CDD" id="cd02862">
    <property type="entry name" value="NorE_like"/>
    <property type="match status" value="1"/>
</dbReference>
<feature type="transmembrane region" description="Helical" evidence="8">
    <location>
        <begin position="111"/>
        <end position="130"/>
    </location>
</feature>
<evidence type="ECO:0000256" key="5">
    <source>
        <dbReference type="ARBA" id="ARBA00023136"/>
    </source>
</evidence>
<evidence type="ECO:0000259" key="9">
    <source>
        <dbReference type="PROSITE" id="PS50253"/>
    </source>
</evidence>
<dbReference type="OrthoDB" id="9810850at2"/>
<dbReference type="GO" id="GO:0019646">
    <property type="term" value="P:aerobic electron transport chain"/>
    <property type="evidence" value="ECO:0007669"/>
    <property type="project" value="InterPro"/>
</dbReference>
<gene>
    <name evidence="10" type="primary">qoxC</name>
    <name evidence="10" type="ORF">Pla110_25320</name>
</gene>
<comment type="subcellular location">
    <subcellularLocation>
        <location evidence="6">Cell membrane</location>
        <topology evidence="6">Multi-pass membrane protein</topology>
    </subcellularLocation>
    <subcellularLocation>
        <location evidence="1">Membrane</location>
        <topology evidence="1">Multi-pass membrane protein</topology>
    </subcellularLocation>
</comment>
<dbReference type="SUPFAM" id="SSF81452">
    <property type="entry name" value="Cytochrome c oxidase subunit III-like"/>
    <property type="match status" value="1"/>
</dbReference>
<dbReference type="InterPro" id="IPR000298">
    <property type="entry name" value="Cyt_c_oxidase-like_su3"/>
</dbReference>
<proteinExistence type="inferred from homology"/>
<feature type="compositionally biased region" description="Basic and acidic residues" evidence="7">
    <location>
        <begin position="173"/>
        <end position="188"/>
    </location>
</feature>
<dbReference type="EC" id="1.10.3.-" evidence="10"/>
<feature type="compositionally biased region" description="Basic and acidic residues" evidence="7">
    <location>
        <begin position="155"/>
        <end position="164"/>
    </location>
</feature>
<evidence type="ECO:0000256" key="3">
    <source>
        <dbReference type="ARBA" id="ARBA00022692"/>
    </source>
</evidence>
<evidence type="ECO:0000256" key="1">
    <source>
        <dbReference type="ARBA" id="ARBA00004141"/>
    </source>
</evidence>
<comment type="similarity">
    <text evidence="2 6">Belongs to the cytochrome c oxidase subunit 3 family.</text>
</comment>
<dbReference type="Gene3D" id="1.20.120.80">
    <property type="entry name" value="Cytochrome c oxidase, subunit III, four-helix bundle"/>
    <property type="match status" value="1"/>
</dbReference>
<keyword evidence="3 6" id="KW-0812">Transmembrane</keyword>
<evidence type="ECO:0000256" key="6">
    <source>
        <dbReference type="RuleBase" id="RU003376"/>
    </source>
</evidence>
<evidence type="ECO:0000256" key="8">
    <source>
        <dbReference type="SAM" id="Phobius"/>
    </source>
</evidence>
<dbReference type="KEGG" id="plon:Pla110_25320"/>
<dbReference type="GO" id="GO:0016491">
    <property type="term" value="F:oxidoreductase activity"/>
    <property type="evidence" value="ECO:0007669"/>
    <property type="project" value="UniProtKB-KW"/>
</dbReference>
<dbReference type="InterPro" id="IPR024791">
    <property type="entry name" value="Cyt_c/ubiquinol_Oxase_su3"/>
</dbReference>
<feature type="region of interest" description="Disordered" evidence="7">
    <location>
        <begin position="155"/>
        <end position="188"/>
    </location>
</feature>
<dbReference type="Pfam" id="PF00510">
    <property type="entry name" value="COX3"/>
    <property type="match status" value="2"/>
</dbReference>
<name>A0A518CNJ6_9PLAN</name>
<feature type="transmembrane region" description="Helical" evidence="8">
    <location>
        <begin position="81"/>
        <end position="99"/>
    </location>
</feature>
<dbReference type="GO" id="GO:0004129">
    <property type="term" value="F:cytochrome-c oxidase activity"/>
    <property type="evidence" value="ECO:0007669"/>
    <property type="project" value="InterPro"/>
</dbReference>
<dbReference type="InterPro" id="IPR013833">
    <property type="entry name" value="Cyt_c_oxidase_su3_a-hlx"/>
</dbReference>
<keyword evidence="10" id="KW-0560">Oxidoreductase</keyword>
<organism evidence="10 11">
    <name type="scientific">Polystyrenella longa</name>
    <dbReference type="NCBI Taxonomy" id="2528007"/>
    <lineage>
        <taxon>Bacteria</taxon>
        <taxon>Pseudomonadati</taxon>
        <taxon>Planctomycetota</taxon>
        <taxon>Planctomycetia</taxon>
        <taxon>Planctomycetales</taxon>
        <taxon>Planctomycetaceae</taxon>
        <taxon>Polystyrenella</taxon>
    </lineage>
</organism>
<dbReference type="PANTHER" id="PTHR11403">
    <property type="entry name" value="CYTOCHROME C OXIDASE SUBUNIT III"/>
    <property type="match status" value="1"/>
</dbReference>
<evidence type="ECO:0000256" key="4">
    <source>
        <dbReference type="ARBA" id="ARBA00022989"/>
    </source>
</evidence>
<dbReference type="PANTHER" id="PTHR11403:SF6">
    <property type="entry name" value="NITRIC OXIDE REDUCTASE SUBUNIT E"/>
    <property type="match status" value="1"/>
</dbReference>
<dbReference type="GO" id="GO:0005886">
    <property type="term" value="C:plasma membrane"/>
    <property type="evidence" value="ECO:0007669"/>
    <property type="project" value="UniProtKB-SubCell"/>
</dbReference>
<keyword evidence="5 8" id="KW-0472">Membrane</keyword>
<feature type="transmembrane region" description="Helical" evidence="8">
    <location>
        <begin position="38"/>
        <end position="61"/>
    </location>
</feature>
<dbReference type="PROSITE" id="PS50253">
    <property type="entry name" value="COX3"/>
    <property type="match status" value="1"/>
</dbReference>
<evidence type="ECO:0000256" key="2">
    <source>
        <dbReference type="ARBA" id="ARBA00010581"/>
    </source>
</evidence>
<keyword evidence="4 8" id="KW-1133">Transmembrane helix</keyword>
<sequence>MTTVATDPQSDHSDHHDHPAFLAHHFENPEQQYDSGKLGIWLFLVTEVLFFSGLFVAYIIYRYFNPEIFIYADDFLDVRLGFLNTIILLFSSLTMAWAVRNAQLNQKLGLIINLSLTLVCAFAFLGVKYVEYSHKFHDGLLPGKHFNPVVHHEGEDGHAADHGAEGSAAANETSEHESSEGIAEHPAEKPIPRNAGIFFSIYFCMTGLHGIHILFGIGFITWLLVRAVRGEFNDQYFGPVDYVGLYWHLVDLIWIYLFPLLYLIG</sequence>
<accession>A0A518CNJ6</accession>
<keyword evidence="11" id="KW-1185">Reference proteome</keyword>
<feature type="transmembrane region" description="Helical" evidence="8">
    <location>
        <begin position="199"/>
        <end position="225"/>
    </location>
</feature>
<feature type="domain" description="Heme-copper oxidase subunit III family profile" evidence="9">
    <location>
        <begin position="37"/>
        <end position="265"/>
    </location>
</feature>
<dbReference type="EMBL" id="CP036281">
    <property type="protein sequence ID" value="QDU80797.1"/>
    <property type="molecule type" value="Genomic_DNA"/>
</dbReference>
<evidence type="ECO:0000313" key="10">
    <source>
        <dbReference type="EMBL" id="QDU80797.1"/>
    </source>
</evidence>
<dbReference type="RefSeq" id="WP_144996035.1">
    <property type="nucleotide sequence ID" value="NZ_CP036281.1"/>
</dbReference>
<dbReference type="InterPro" id="IPR035973">
    <property type="entry name" value="Cyt_c_oxidase_su3-like_sf"/>
</dbReference>
<reference evidence="10 11" key="1">
    <citation type="submission" date="2019-02" db="EMBL/GenBank/DDBJ databases">
        <title>Deep-cultivation of Planctomycetes and their phenomic and genomic characterization uncovers novel biology.</title>
        <authorList>
            <person name="Wiegand S."/>
            <person name="Jogler M."/>
            <person name="Boedeker C."/>
            <person name="Pinto D."/>
            <person name="Vollmers J."/>
            <person name="Rivas-Marin E."/>
            <person name="Kohn T."/>
            <person name="Peeters S.H."/>
            <person name="Heuer A."/>
            <person name="Rast P."/>
            <person name="Oberbeckmann S."/>
            <person name="Bunk B."/>
            <person name="Jeske O."/>
            <person name="Meyerdierks A."/>
            <person name="Storesund J.E."/>
            <person name="Kallscheuer N."/>
            <person name="Luecker S."/>
            <person name="Lage O.M."/>
            <person name="Pohl T."/>
            <person name="Merkel B.J."/>
            <person name="Hornburger P."/>
            <person name="Mueller R.-W."/>
            <person name="Bruemmer F."/>
            <person name="Labrenz M."/>
            <person name="Spormann A.M."/>
            <person name="Op den Camp H."/>
            <person name="Overmann J."/>
            <person name="Amann R."/>
            <person name="Jetten M.S.M."/>
            <person name="Mascher T."/>
            <person name="Medema M.H."/>
            <person name="Devos D.P."/>
            <person name="Kaster A.-K."/>
            <person name="Ovreas L."/>
            <person name="Rohde M."/>
            <person name="Galperin M.Y."/>
            <person name="Jogler C."/>
        </authorList>
    </citation>
    <scope>NUCLEOTIDE SEQUENCE [LARGE SCALE GENOMIC DNA]</scope>
    <source>
        <strain evidence="10 11">Pla110</strain>
    </source>
</reference>
<evidence type="ECO:0000256" key="7">
    <source>
        <dbReference type="SAM" id="MobiDB-lite"/>
    </source>
</evidence>
<evidence type="ECO:0000313" key="11">
    <source>
        <dbReference type="Proteomes" id="UP000317178"/>
    </source>
</evidence>
<protein>
    <submittedName>
        <fullName evidence="10">Quinol oxidase subunit 3</fullName>
        <ecNumber evidence="10">1.10.3.-</ecNumber>
    </submittedName>
</protein>
<dbReference type="Proteomes" id="UP000317178">
    <property type="component" value="Chromosome"/>
</dbReference>
<dbReference type="AlphaFoldDB" id="A0A518CNJ6"/>